<feature type="transmembrane region" description="Helical" evidence="2">
    <location>
        <begin position="272"/>
        <end position="293"/>
    </location>
</feature>
<feature type="transmembrane region" description="Helical" evidence="2">
    <location>
        <begin position="172"/>
        <end position="193"/>
    </location>
</feature>
<accession>A0A177LDC9</accession>
<dbReference type="CDD" id="cd01949">
    <property type="entry name" value="GGDEF"/>
    <property type="match status" value="1"/>
</dbReference>
<dbReference type="InterPro" id="IPR043128">
    <property type="entry name" value="Rev_trsase/Diguanyl_cyclase"/>
</dbReference>
<dbReference type="GO" id="GO:0052621">
    <property type="term" value="F:diguanylate cyclase activity"/>
    <property type="evidence" value="ECO:0007669"/>
    <property type="project" value="TreeGrafter"/>
</dbReference>
<evidence type="ECO:0000256" key="1">
    <source>
        <dbReference type="SAM" id="Coils"/>
    </source>
</evidence>
<organism evidence="4 5">
    <name type="scientific">Domibacillus aminovorans</name>
    <dbReference type="NCBI Taxonomy" id="29332"/>
    <lineage>
        <taxon>Bacteria</taxon>
        <taxon>Bacillati</taxon>
        <taxon>Bacillota</taxon>
        <taxon>Bacilli</taxon>
        <taxon>Bacillales</taxon>
        <taxon>Bacillaceae</taxon>
        <taxon>Domibacillus</taxon>
    </lineage>
</organism>
<dbReference type="Gene3D" id="3.30.70.270">
    <property type="match status" value="1"/>
</dbReference>
<feature type="domain" description="GGDEF" evidence="3">
    <location>
        <begin position="448"/>
        <end position="577"/>
    </location>
</feature>
<feature type="transmembrane region" description="Helical" evidence="2">
    <location>
        <begin position="360"/>
        <end position="381"/>
    </location>
</feature>
<dbReference type="PANTHER" id="PTHR45138:SF9">
    <property type="entry name" value="DIGUANYLATE CYCLASE DGCM-RELATED"/>
    <property type="match status" value="1"/>
</dbReference>
<evidence type="ECO:0000313" key="5">
    <source>
        <dbReference type="Proteomes" id="UP000076935"/>
    </source>
</evidence>
<reference evidence="4 5" key="1">
    <citation type="submission" date="2016-01" db="EMBL/GenBank/DDBJ databases">
        <title>Investigation of taxonomic status of Bacillus aminovorans.</title>
        <authorList>
            <person name="Verma A."/>
            <person name="Pal Y."/>
            <person name="Krishnamurthi S."/>
        </authorList>
    </citation>
    <scope>NUCLEOTIDE SEQUENCE [LARGE SCALE GENOMIC DNA]</scope>
    <source>
        <strain evidence="4 5">DSM 1314</strain>
    </source>
</reference>
<feature type="coiled-coil region" evidence="1">
    <location>
        <begin position="378"/>
        <end position="420"/>
    </location>
</feature>
<keyword evidence="2" id="KW-0812">Transmembrane</keyword>
<dbReference type="InterPro" id="IPR050469">
    <property type="entry name" value="Diguanylate_Cyclase"/>
</dbReference>
<evidence type="ECO:0000313" key="4">
    <source>
        <dbReference type="EMBL" id="OAH63272.1"/>
    </source>
</evidence>
<sequence length="577" mass="66807">MFTLVIHLLVPLVSHAAELSKPIVLGPHYDVFRDPSNDIKIDDILSDEYDKSFVASTQNYLFFWHTDDTIWLRLHTDEVIHDKQESYWLEATDKIDSIEIFLVKEDDSYEIQKGGISNIKSKEIQFRSNLFNINDSSIKEIYIKLDGVLPLNLISFLYTTNGFVEKIIEYKFLTGIFYGFLSALSIYNLFLFFSLKEKSYLYYVLYMLSFMLFQATMNSFDIELAGRFLPEWFFTRSVVLSCNMLLLFMILFGREFLELKKYLPRHNQMLKVSLWITILSFVAVFITPDVSIVNNFTTILAIVVLSFLWISGLCLLLKGHNMARFYMVGWTVLLGSMIIQALGFLSIVPFHPRLYEDVPAIGAIFEAIFLSLALGDKISIIKKEHQEMQQKLNETLEHKIKERTQQLEKAKLEFENLANTDRLTQIPNRVRLDHVLEDELKRAQNQEVPLSIILLDIDHFKAVNDEFGHQVGDIVLVDAAKLLKDNIREMDTIGRWGGEEFLVICPQTTLEDALQLSKKLRKKLENHSFPIVERKTSSFGVTCYAQGDSLNTLISRCDKALYHAKDKGRNCVEYLIR</sequence>
<name>A0A177LDC9_9BACI</name>
<feature type="transmembrane region" description="Helical" evidence="2">
    <location>
        <begin position="232"/>
        <end position="252"/>
    </location>
</feature>
<dbReference type="Pfam" id="PF00990">
    <property type="entry name" value="GGDEF"/>
    <property type="match status" value="1"/>
</dbReference>
<comment type="caution">
    <text evidence="4">The sequence shown here is derived from an EMBL/GenBank/DDBJ whole genome shotgun (WGS) entry which is preliminary data.</text>
</comment>
<dbReference type="Pfam" id="PF07695">
    <property type="entry name" value="7TMR-DISM_7TM"/>
    <property type="match status" value="1"/>
</dbReference>
<dbReference type="SUPFAM" id="SSF55073">
    <property type="entry name" value="Nucleotide cyclase"/>
    <property type="match status" value="1"/>
</dbReference>
<dbReference type="PANTHER" id="PTHR45138">
    <property type="entry name" value="REGULATORY COMPONENTS OF SENSORY TRANSDUCTION SYSTEM"/>
    <property type="match status" value="1"/>
</dbReference>
<evidence type="ECO:0000256" key="2">
    <source>
        <dbReference type="SAM" id="Phobius"/>
    </source>
</evidence>
<dbReference type="InterPro" id="IPR011622">
    <property type="entry name" value="7TMR_DISM_rcpt_extracell_dom2"/>
</dbReference>
<feature type="transmembrane region" description="Helical" evidence="2">
    <location>
        <begin position="299"/>
        <end position="318"/>
    </location>
</feature>
<dbReference type="AlphaFoldDB" id="A0A177LDC9"/>
<keyword evidence="1" id="KW-0175">Coiled coil</keyword>
<feature type="transmembrane region" description="Helical" evidence="2">
    <location>
        <begin position="200"/>
        <end position="220"/>
    </location>
</feature>
<dbReference type="SMART" id="SM00267">
    <property type="entry name" value="GGDEF"/>
    <property type="match status" value="1"/>
</dbReference>
<keyword evidence="5" id="KW-1185">Reference proteome</keyword>
<dbReference type="EMBL" id="LQWY01000002">
    <property type="protein sequence ID" value="OAH63272.1"/>
    <property type="molecule type" value="Genomic_DNA"/>
</dbReference>
<dbReference type="Gene3D" id="2.60.40.2380">
    <property type="match status" value="1"/>
</dbReference>
<dbReference type="InterPro" id="IPR029787">
    <property type="entry name" value="Nucleotide_cyclase"/>
</dbReference>
<keyword evidence="2" id="KW-0472">Membrane</keyword>
<dbReference type="InterPro" id="IPR011623">
    <property type="entry name" value="7TMR_DISM_rcpt_extracell_dom1"/>
</dbReference>
<dbReference type="InterPro" id="IPR000160">
    <property type="entry name" value="GGDEF_dom"/>
</dbReference>
<dbReference type="FunFam" id="3.30.70.270:FF:000001">
    <property type="entry name" value="Diguanylate cyclase domain protein"/>
    <property type="match status" value="1"/>
</dbReference>
<dbReference type="PROSITE" id="PS50887">
    <property type="entry name" value="GGDEF"/>
    <property type="match status" value="1"/>
</dbReference>
<proteinExistence type="predicted"/>
<keyword evidence="2" id="KW-1133">Transmembrane helix</keyword>
<dbReference type="Pfam" id="PF07696">
    <property type="entry name" value="7TMR-DISMED2"/>
    <property type="match status" value="1"/>
</dbReference>
<gene>
    <name evidence="4" type="ORF">AWH49_06740</name>
</gene>
<dbReference type="Proteomes" id="UP000076935">
    <property type="component" value="Unassembled WGS sequence"/>
</dbReference>
<protein>
    <submittedName>
        <fullName evidence="4">Response regulator receiver protein</fullName>
    </submittedName>
</protein>
<dbReference type="NCBIfam" id="TIGR00254">
    <property type="entry name" value="GGDEF"/>
    <property type="match status" value="1"/>
</dbReference>
<evidence type="ECO:0000259" key="3">
    <source>
        <dbReference type="PROSITE" id="PS50887"/>
    </source>
</evidence>
<feature type="transmembrane region" description="Helical" evidence="2">
    <location>
        <begin position="325"/>
        <end position="348"/>
    </location>
</feature>